<dbReference type="GO" id="GO:0016887">
    <property type="term" value="F:ATP hydrolysis activity"/>
    <property type="evidence" value="ECO:0007669"/>
    <property type="project" value="InterPro"/>
</dbReference>
<evidence type="ECO:0000256" key="3">
    <source>
        <dbReference type="ARBA" id="ARBA00022840"/>
    </source>
</evidence>
<dbReference type="FunFam" id="3.40.50.300:FF:000042">
    <property type="entry name" value="Maltose/maltodextrin ABC transporter, ATP-binding protein"/>
    <property type="match status" value="1"/>
</dbReference>
<accession>A0A3N0FUI3</accession>
<keyword evidence="3 5" id="KW-0067">ATP-binding</keyword>
<dbReference type="Proteomes" id="UP000276061">
    <property type="component" value="Unassembled WGS sequence"/>
</dbReference>
<dbReference type="PANTHER" id="PTHR42781:SF4">
    <property type="entry name" value="SPERMIDINE_PUTRESCINE IMPORT ATP-BINDING PROTEIN POTA"/>
    <property type="match status" value="1"/>
</dbReference>
<feature type="domain" description="ABC transporter" evidence="4">
    <location>
        <begin position="4"/>
        <end position="234"/>
    </location>
</feature>
<keyword evidence="1" id="KW-0813">Transport</keyword>
<dbReference type="AlphaFoldDB" id="A0A3N0FUI3"/>
<dbReference type="PROSITE" id="PS00211">
    <property type="entry name" value="ABC_TRANSPORTER_1"/>
    <property type="match status" value="1"/>
</dbReference>
<dbReference type="PROSITE" id="PS50893">
    <property type="entry name" value="ABC_TRANSPORTER_2"/>
    <property type="match status" value="1"/>
</dbReference>
<protein>
    <submittedName>
        <fullName evidence="5">ABC transporter ATP-binding protein</fullName>
    </submittedName>
</protein>
<dbReference type="Gene3D" id="3.40.50.300">
    <property type="entry name" value="P-loop containing nucleotide triphosphate hydrolases"/>
    <property type="match status" value="1"/>
</dbReference>
<keyword evidence="2" id="KW-0547">Nucleotide-binding</keyword>
<organism evidence="5 6">
    <name type="scientific">Dickeya undicola</name>
    <dbReference type="NCBI Taxonomy" id="1577887"/>
    <lineage>
        <taxon>Bacteria</taxon>
        <taxon>Pseudomonadati</taxon>
        <taxon>Pseudomonadota</taxon>
        <taxon>Gammaproteobacteria</taxon>
        <taxon>Enterobacterales</taxon>
        <taxon>Pectobacteriaceae</taxon>
        <taxon>Dickeya</taxon>
    </lineage>
</organism>
<dbReference type="SUPFAM" id="SSF50331">
    <property type="entry name" value="MOP-like"/>
    <property type="match status" value="1"/>
</dbReference>
<evidence type="ECO:0000313" key="6">
    <source>
        <dbReference type="Proteomes" id="UP000276061"/>
    </source>
</evidence>
<comment type="caution">
    <text evidence="5">The sequence shown here is derived from an EMBL/GenBank/DDBJ whole genome shotgun (WGS) entry which is preliminary data.</text>
</comment>
<dbReference type="Gene3D" id="2.40.50.100">
    <property type="match status" value="1"/>
</dbReference>
<dbReference type="EMBL" id="RJLR01000029">
    <property type="protein sequence ID" value="RNM03823.1"/>
    <property type="molecule type" value="Genomic_DNA"/>
</dbReference>
<dbReference type="GO" id="GO:0140359">
    <property type="term" value="F:ABC-type transporter activity"/>
    <property type="evidence" value="ECO:0007669"/>
    <property type="project" value="UniProtKB-ARBA"/>
</dbReference>
<dbReference type="RefSeq" id="WP_033568816.1">
    <property type="nucleotide sequence ID" value="NZ_JBPWOM010000032.1"/>
</dbReference>
<evidence type="ECO:0000256" key="2">
    <source>
        <dbReference type="ARBA" id="ARBA00022741"/>
    </source>
</evidence>
<dbReference type="InterPro" id="IPR008995">
    <property type="entry name" value="Mo/tungstate-bd_C_term_dom"/>
</dbReference>
<dbReference type="GO" id="GO:0043190">
    <property type="term" value="C:ATP-binding cassette (ABC) transporter complex"/>
    <property type="evidence" value="ECO:0007669"/>
    <property type="project" value="UniProtKB-ARBA"/>
</dbReference>
<dbReference type="InterPro" id="IPR003439">
    <property type="entry name" value="ABC_transporter-like_ATP-bd"/>
</dbReference>
<proteinExistence type="predicted"/>
<evidence type="ECO:0000259" key="4">
    <source>
        <dbReference type="PROSITE" id="PS50893"/>
    </source>
</evidence>
<dbReference type="InterPro" id="IPR050093">
    <property type="entry name" value="ABC_SmlMolc_Importer"/>
</dbReference>
<dbReference type="GO" id="GO:0005524">
    <property type="term" value="F:ATP binding"/>
    <property type="evidence" value="ECO:0007669"/>
    <property type="project" value="UniProtKB-KW"/>
</dbReference>
<dbReference type="InterPro" id="IPR003593">
    <property type="entry name" value="AAA+_ATPase"/>
</dbReference>
<dbReference type="Pfam" id="PF00005">
    <property type="entry name" value="ABC_tran"/>
    <property type="match status" value="1"/>
</dbReference>
<reference evidence="5 6" key="1">
    <citation type="submission" date="2018-11" db="EMBL/GenBank/DDBJ databases">
        <title>Characterization of surface water Dickeya isolates.</title>
        <authorList>
            <person name="Van Gijsegem F."/>
            <person name="Pedron J."/>
        </authorList>
    </citation>
    <scope>NUCLEOTIDE SEQUENCE [LARGE SCALE GENOMIC DNA]</scope>
    <source>
        <strain evidence="5 6">FVG1-MFV-O17</strain>
    </source>
</reference>
<evidence type="ECO:0000313" key="5">
    <source>
        <dbReference type="EMBL" id="RNM03823.1"/>
    </source>
</evidence>
<dbReference type="InterPro" id="IPR017871">
    <property type="entry name" value="ABC_transporter-like_CS"/>
</dbReference>
<sequence>MSRLEVERASVAYGDVPVLKGVSFNVNEGEFVTLLGPSGCGKTTLLRAIAGFVPLDGGHIRIGGREMNGLEPEKRNTAMCFQSYALFPHLTVSENIAFGLQQRNIPRETLSHRVVETALTVALAGHLDKLPTQLSGGQQQRVALARSMAVRPDVMLFDEPLSNLDARLREQLRLQIRALQRKHGFTAVYVTHDQAEALAMSDKVVVMHGGSVIQSGTPQEIYHRPVNRFVADFIGTANIMVGTVTVRDEAAGQYRVTTALGEFMVESDEPPMHSRVYLCWRPENASLLSLPAVGQNIFSLRVKRQTFLGNLTDIEGCYQDVDNVYYRIQLLGYQPLLEGETYYFSLAPGALRFLREAVAA</sequence>
<dbReference type="SUPFAM" id="SSF52540">
    <property type="entry name" value="P-loop containing nucleoside triphosphate hydrolases"/>
    <property type="match status" value="1"/>
</dbReference>
<dbReference type="InterPro" id="IPR027417">
    <property type="entry name" value="P-loop_NTPase"/>
</dbReference>
<dbReference type="OrthoDB" id="9802264at2"/>
<dbReference type="SMART" id="SM00382">
    <property type="entry name" value="AAA"/>
    <property type="match status" value="1"/>
</dbReference>
<dbReference type="PANTHER" id="PTHR42781">
    <property type="entry name" value="SPERMIDINE/PUTRESCINE IMPORT ATP-BINDING PROTEIN POTA"/>
    <property type="match status" value="1"/>
</dbReference>
<evidence type="ECO:0000256" key="1">
    <source>
        <dbReference type="ARBA" id="ARBA00022448"/>
    </source>
</evidence>
<gene>
    <name evidence="5" type="ORF">EF878_17310</name>
</gene>
<name>A0A3N0FUI3_9GAMM</name>